<evidence type="ECO:0000256" key="1">
    <source>
        <dbReference type="SAM" id="MobiDB-lite"/>
    </source>
</evidence>
<proteinExistence type="predicted"/>
<organism evidence="3 4">
    <name type="scientific">Streptomyces carminius</name>
    <dbReference type="NCBI Taxonomy" id="2665496"/>
    <lineage>
        <taxon>Bacteria</taxon>
        <taxon>Bacillati</taxon>
        <taxon>Actinomycetota</taxon>
        <taxon>Actinomycetes</taxon>
        <taxon>Kitasatosporales</taxon>
        <taxon>Streptomycetaceae</taxon>
        <taxon>Streptomyces</taxon>
    </lineage>
</organism>
<dbReference type="InterPro" id="IPR036086">
    <property type="entry name" value="ParB/Sulfiredoxin_sf"/>
</dbReference>
<dbReference type="Proteomes" id="UP000230407">
    <property type="component" value="Unassembled WGS sequence"/>
</dbReference>
<dbReference type="SMART" id="SM00470">
    <property type="entry name" value="ParB"/>
    <property type="match status" value="1"/>
</dbReference>
<feature type="region of interest" description="Disordered" evidence="1">
    <location>
        <begin position="226"/>
        <end position="274"/>
    </location>
</feature>
<dbReference type="InterPro" id="IPR003115">
    <property type="entry name" value="ParB_N"/>
</dbReference>
<comment type="caution">
    <text evidence="3">The sequence shown here is derived from an EMBL/GenBank/DDBJ whole genome shotgun (WGS) entry which is preliminary data.</text>
</comment>
<feature type="domain" description="ParB-like N-terminal" evidence="2">
    <location>
        <begin position="38"/>
        <end position="122"/>
    </location>
</feature>
<evidence type="ECO:0000259" key="2">
    <source>
        <dbReference type="SMART" id="SM00470"/>
    </source>
</evidence>
<protein>
    <recommendedName>
        <fullName evidence="2">ParB-like N-terminal domain-containing protein</fullName>
    </recommendedName>
</protein>
<dbReference type="EMBL" id="PGGW01000010">
    <property type="protein sequence ID" value="PJF01605.1"/>
    <property type="molecule type" value="Genomic_DNA"/>
</dbReference>
<evidence type="ECO:0000313" key="3">
    <source>
        <dbReference type="EMBL" id="PJF01605.1"/>
    </source>
</evidence>
<dbReference type="SUPFAM" id="SSF110849">
    <property type="entry name" value="ParB/Sulfiredoxin"/>
    <property type="match status" value="1"/>
</dbReference>
<feature type="compositionally biased region" description="Basic and acidic residues" evidence="1">
    <location>
        <begin position="25"/>
        <end position="36"/>
    </location>
</feature>
<keyword evidence="4" id="KW-1185">Reference proteome</keyword>
<gene>
    <name evidence="3" type="ORF">CUT44_02835</name>
</gene>
<sequence length="358" mass="39381">MGVPLCPASRLFHCESASGGPLSPEGERKIDTPEDPVHLVPVDSLSVADCPRLEGEDLKHVQVLMESEEELPPILVHRPTMRVIDGMHRLRVAVLRGRPEIAVRFFDGSESDAFILAVQSNARHGLPLTQSDRTAAATRIVRSHPHWSDRAIARVSGLSPKTVAAIRRCSTGDILPLNHRVGQDGRVRPISAAAGRERAGRLIAANPGMPLRLVAKEARVSVGTAHDVRERLASGRDPVPDRERRRSADARKGGPAKTDERQPPSPGELRDRARNPAILVQRLLRDPSLRSTETGRTLLRLLDAQAQVVQRWDRLVDGVPQHCSEIIADLAGEYAKFWHEFATQSHTVAYDGDRRISG</sequence>
<reference evidence="3 4" key="1">
    <citation type="submission" date="2017-11" db="EMBL/GenBank/DDBJ databases">
        <title>Streptomyces carmine sp. nov., a novel actinomycete isolated from Sophora alopecuroides in Xinjiang, China.</title>
        <authorList>
            <person name="Wang Y."/>
            <person name="Luo X."/>
            <person name="Wan C."/>
            <person name="Zhang L."/>
        </authorList>
    </citation>
    <scope>NUCLEOTIDE SEQUENCE [LARGE SCALE GENOMIC DNA]</scope>
    <source>
        <strain evidence="3 4">TRM SA0054</strain>
    </source>
</reference>
<dbReference type="AlphaFoldDB" id="A0A2M8MBJ5"/>
<accession>A0A2M8MBJ5</accession>
<feature type="region of interest" description="Disordered" evidence="1">
    <location>
        <begin position="16"/>
        <end position="36"/>
    </location>
</feature>
<evidence type="ECO:0000313" key="4">
    <source>
        <dbReference type="Proteomes" id="UP000230407"/>
    </source>
</evidence>
<name>A0A2M8MBJ5_9ACTN</name>